<keyword evidence="2" id="KW-1185">Reference proteome</keyword>
<dbReference type="RefSeq" id="WP_168678733.1">
    <property type="nucleotide sequence ID" value="NZ_JAAXOY010000190.1"/>
</dbReference>
<accession>A0ABX1JZB4</accession>
<dbReference type="Proteomes" id="UP000777774">
    <property type="component" value="Unassembled WGS sequence"/>
</dbReference>
<reference evidence="1 2" key="1">
    <citation type="submission" date="2020-04" db="EMBL/GenBank/DDBJ databases">
        <title>MicrobeNet Type strains.</title>
        <authorList>
            <person name="Nicholson A.C."/>
        </authorList>
    </citation>
    <scope>NUCLEOTIDE SEQUENCE [LARGE SCALE GENOMIC DNA]</scope>
    <source>
        <strain evidence="1 2">ATCC BAA-787</strain>
    </source>
</reference>
<gene>
    <name evidence="1" type="ORF">HGA02_09050</name>
</gene>
<name>A0ABX1JZB4_9CELL</name>
<sequence length="78" mass="8491">MHPELYLTLHQQQQREVDQALAVALLVRERTTSAPSGRRPRTRVLLVALADARRALGRPVRRATAVPVSVGPAACCPA</sequence>
<comment type="caution">
    <text evidence="1">The sequence shown here is derived from an EMBL/GenBank/DDBJ whole genome shotgun (WGS) entry which is preliminary data.</text>
</comment>
<dbReference type="EMBL" id="JAAXOY010000190">
    <property type="protein sequence ID" value="NKY39670.1"/>
    <property type="molecule type" value="Genomic_DNA"/>
</dbReference>
<evidence type="ECO:0000313" key="2">
    <source>
        <dbReference type="Proteomes" id="UP000777774"/>
    </source>
</evidence>
<organism evidence="1 2">
    <name type="scientific">Cellulomonas septica</name>
    <dbReference type="NCBI Taxonomy" id="285080"/>
    <lineage>
        <taxon>Bacteria</taxon>
        <taxon>Bacillati</taxon>
        <taxon>Actinomycetota</taxon>
        <taxon>Actinomycetes</taxon>
        <taxon>Micrococcales</taxon>
        <taxon>Cellulomonadaceae</taxon>
        <taxon>Cellulomonas</taxon>
    </lineage>
</organism>
<proteinExistence type="predicted"/>
<evidence type="ECO:0000313" key="1">
    <source>
        <dbReference type="EMBL" id="NKY39670.1"/>
    </source>
</evidence>
<protein>
    <recommendedName>
        <fullName evidence="3">DUF222 domain-containing protein</fullName>
    </recommendedName>
</protein>
<evidence type="ECO:0008006" key="3">
    <source>
        <dbReference type="Google" id="ProtNLM"/>
    </source>
</evidence>